<protein>
    <recommendedName>
        <fullName evidence="7">Rhodopsin domain-containing protein</fullName>
    </recommendedName>
</protein>
<evidence type="ECO:0000256" key="5">
    <source>
        <dbReference type="ARBA" id="ARBA00038359"/>
    </source>
</evidence>
<sequence>MIPEQSYLGWKVAMTVLQLTAVGTTAFRLYYRHKTQRLWWDDYTAIVPLVAEFIYIPISYLVNTVPGSDKKKKVILYYFWVCAFMTILWWSRLSLGFSIARIFPPALKPRKYAFMIIFGIFLTWIALLTAEVSLCATNTSWHDTPTELLDCRDNYPIGIALATTDVFFNILLITFPIYRLWHIKLPQDQRRMVLAVFSASLITLLSAIVFTTISYSTLFNSSDGGAIVNRMMGSIEVCSHFHLV</sequence>
<dbReference type="GO" id="GO:0016020">
    <property type="term" value="C:membrane"/>
    <property type="evidence" value="ECO:0007669"/>
    <property type="project" value="UniProtKB-SubCell"/>
</dbReference>
<feature type="transmembrane region" description="Helical" evidence="6">
    <location>
        <begin position="193"/>
        <end position="215"/>
    </location>
</feature>
<keyword evidence="4 6" id="KW-0472">Membrane</keyword>
<name>A0A0C9XBK5_9AGAR</name>
<evidence type="ECO:0000256" key="1">
    <source>
        <dbReference type="ARBA" id="ARBA00004141"/>
    </source>
</evidence>
<evidence type="ECO:0000256" key="3">
    <source>
        <dbReference type="ARBA" id="ARBA00022989"/>
    </source>
</evidence>
<reference evidence="8 9" key="1">
    <citation type="submission" date="2014-04" db="EMBL/GenBank/DDBJ databases">
        <authorList>
            <consortium name="DOE Joint Genome Institute"/>
            <person name="Kuo A."/>
            <person name="Kohler A."/>
            <person name="Nagy L.G."/>
            <person name="Floudas D."/>
            <person name="Copeland A."/>
            <person name="Barry K.W."/>
            <person name="Cichocki N."/>
            <person name="Veneault-Fourrey C."/>
            <person name="LaButti K."/>
            <person name="Lindquist E.A."/>
            <person name="Lipzen A."/>
            <person name="Lundell T."/>
            <person name="Morin E."/>
            <person name="Murat C."/>
            <person name="Sun H."/>
            <person name="Tunlid A."/>
            <person name="Henrissat B."/>
            <person name="Grigoriev I.V."/>
            <person name="Hibbett D.S."/>
            <person name="Martin F."/>
            <person name="Nordberg H.P."/>
            <person name="Cantor M.N."/>
            <person name="Hua S.X."/>
        </authorList>
    </citation>
    <scope>NUCLEOTIDE SEQUENCE [LARGE SCALE GENOMIC DNA]</scope>
    <source>
        <strain evidence="8 9">LaAM-08-1</strain>
    </source>
</reference>
<dbReference type="EMBL" id="KN838833">
    <property type="protein sequence ID" value="KIJ93622.1"/>
    <property type="molecule type" value="Genomic_DNA"/>
</dbReference>
<proteinExistence type="inferred from homology"/>
<accession>A0A0C9XBK5</accession>
<keyword evidence="2 6" id="KW-0812">Transmembrane</keyword>
<reference evidence="9" key="2">
    <citation type="submission" date="2015-01" db="EMBL/GenBank/DDBJ databases">
        <title>Evolutionary Origins and Diversification of the Mycorrhizal Mutualists.</title>
        <authorList>
            <consortium name="DOE Joint Genome Institute"/>
            <consortium name="Mycorrhizal Genomics Consortium"/>
            <person name="Kohler A."/>
            <person name="Kuo A."/>
            <person name="Nagy L.G."/>
            <person name="Floudas D."/>
            <person name="Copeland A."/>
            <person name="Barry K.W."/>
            <person name="Cichocki N."/>
            <person name="Veneault-Fourrey C."/>
            <person name="LaButti K."/>
            <person name="Lindquist E.A."/>
            <person name="Lipzen A."/>
            <person name="Lundell T."/>
            <person name="Morin E."/>
            <person name="Murat C."/>
            <person name="Riley R."/>
            <person name="Ohm R."/>
            <person name="Sun H."/>
            <person name="Tunlid A."/>
            <person name="Henrissat B."/>
            <person name="Grigoriev I.V."/>
            <person name="Hibbett D.S."/>
            <person name="Martin F."/>
        </authorList>
    </citation>
    <scope>NUCLEOTIDE SEQUENCE [LARGE SCALE GENOMIC DNA]</scope>
    <source>
        <strain evidence="9">LaAM-08-1</strain>
    </source>
</reference>
<evidence type="ECO:0000256" key="4">
    <source>
        <dbReference type="ARBA" id="ARBA00023136"/>
    </source>
</evidence>
<dbReference type="InterPro" id="IPR049326">
    <property type="entry name" value="Rhodopsin_dom_fungi"/>
</dbReference>
<evidence type="ECO:0000259" key="7">
    <source>
        <dbReference type="Pfam" id="PF20684"/>
    </source>
</evidence>
<dbReference type="PANTHER" id="PTHR33048">
    <property type="entry name" value="PTH11-LIKE INTEGRAL MEMBRANE PROTEIN (AFU_ORTHOLOGUE AFUA_5G11245)"/>
    <property type="match status" value="1"/>
</dbReference>
<gene>
    <name evidence="8" type="ORF">K443DRAFT_111770</name>
</gene>
<dbReference type="InterPro" id="IPR052337">
    <property type="entry name" value="SAT4-like"/>
</dbReference>
<feature type="transmembrane region" description="Helical" evidence="6">
    <location>
        <begin position="74"/>
        <end position="91"/>
    </location>
</feature>
<dbReference type="STRING" id="1095629.A0A0C9XBK5"/>
<comment type="subcellular location">
    <subcellularLocation>
        <location evidence="1">Membrane</location>
        <topology evidence="1">Multi-pass membrane protein</topology>
    </subcellularLocation>
</comment>
<dbReference type="OrthoDB" id="3229610at2759"/>
<keyword evidence="3 6" id="KW-1133">Transmembrane helix</keyword>
<evidence type="ECO:0000313" key="8">
    <source>
        <dbReference type="EMBL" id="KIJ93622.1"/>
    </source>
</evidence>
<comment type="similarity">
    <text evidence="5">Belongs to the SAT4 family.</text>
</comment>
<feature type="domain" description="Rhodopsin" evidence="7">
    <location>
        <begin position="27"/>
        <end position="223"/>
    </location>
</feature>
<feature type="transmembrane region" description="Helical" evidence="6">
    <location>
        <begin position="154"/>
        <end position="181"/>
    </location>
</feature>
<dbReference type="HOGENOM" id="CLU_052841_2_2_1"/>
<keyword evidence="9" id="KW-1185">Reference proteome</keyword>
<feature type="transmembrane region" description="Helical" evidence="6">
    <location>
        <begin position="112"/>
        <end position="134"/>
    </location>
</feature>
<evidence type="ECO:0000313" key="9">
    <source>
        <dbReference type="Proteomes" id="UP000054477"/>
    </source>
</evidence>
<evidence type="ECO:0000256" key="6">
    <source>
        <dbReference type="SAM" id="Phobius"/>
    </source>
</evidence>
<dbReference type="Pfam" id="PF20684">
    <property type="entry name" value="Fung_rhodopsin"/>
    <property type="match status" value="1"/>
</dbReference>
<feature type="transmembrane region" description="Helical" evidence="6">
    <location>
        <begin position="12"/>
        <end position="31"/>
    </location>
</feature>
<evidence type="ECO:0000256" key="2">
    <source>
        <dbReference type="ARBA" id="ARBA00022692"/>
    </source>
</evidence>
<dbReference type="Proteomes" id="UP000054477">
    <property type="component" value="Unassembled WGS sequence"/>
</dbReference>
<organism evidence="8 9">
    <name type="scientific">Laccaria amethystina LaAM-08-1</name>
    <dbReference type="NCBI Taxonomy" id="1095629"/>
    <lineage>
        <taxon>Eukaryota</taxon>
        <taxon>Fungi</taxon>
        <taxon>Dikarya</taxon>
        <taxon>Basidiomycota</taxon>
        <taxon>Agaricomycotina</taxon>
        <taxon>Agaricomycetes</taxon>
        <taxon>Agaricomycetidae</taxon>
        <taxon>Agaricales</taxon>
        <taxon>Agaricineae</taxon>
        <taxon>Hydnangiaceae</taxon>
        <taxon>Laccaria</taxon>
    </lineage>
</organism>
<dbReference type="AlphaFoldDB" id="A0A0C9XBK5"/>
<dbReference type="PANTHER" id="PTHR33048:SF47">
    <property type="entry name" value="INTEGRAL MEMBRANE PROTEIN-RELATED"/>
    <property type="match status" value="1"/>
</dbReference>
<feature type="transmembrane region" description="Helical" evidence="6">
    <location>
        <begin position="43"/>
        <end position="62"/>
    </location>
</feature>